<keyword evidence="6" id="KW-1185">Reference proteome</keyword>
<dbReference type="InterPro" id="IPR018769">
    <property type="entry name" value="VgrG2_DUF2345"/>
</dbReference>
<dbReference type="SUPFAM" id="SSF69349">
    <property type="entry name" value="Phage fibre proteins"/>
    <property type="match status" value="1"/>
</dbReference>
<feature type="domain" description="Putative type VI secretion system Rhs element associated Vgr" evidence="4">
    <location>
        <begin position="575"/>
        <end position="682"/>
    </location>
</feature>
<dbReference type="Pfam" id="PF04717">
    <property type="entry name" value="Phage_base_V"/>
    <property type="match status" value="1"/>
</dbReference>
<dbReference type="InterPro" id="IPR017847">
    <property type="entry name" value="T6SS_RhsGE_Vgr_subset"/>
</dbReference>
<dbReference type="SUPFAM" id="SSF69279">
    <property type="entry name" value="Phage tail proteins"/>
    <property type="match status" value="2"/>
</dbReference>
<dbReference type="SUPFAM" id="SSF69255">
    <property type="entry name" value="gp5 N-terminal domain-like"/>
    <property type="match status" value="1"/>
</dbReference>
<sequence length="922" mass="99621">MDYDEPGDTDLIAQLLTARHRPIRLVLALADGPSDDILLPQRVSGTEAICDGIELRVYCLSLDAGLPLKELIGVAAQVQLVTDAGDLRSLCGIVTEASQGESDGGLATYQLVLRDALAVLDLAVNTRVFLGKTELEIVQLLLAEARRHNPALAASFEFEVNTALGMRRDPTRSQIIQYNERTGAFIRRLLRRRGIGWFFRPGRASAAETDSEAPCPPVHTMVLFDDARRLKQSPAGVVRFHRNAATEERDTITAWCGVRTLQPGRFSYFSWDHANPRGTGFMTASAASEADQGTRGTRLAAELERYLIEAPHVRDDHEDLTVLARQAMARSDFEAKCYVAEGGVRSCAAGEYFTLDGHPDMDQHGDGERDFVIVSQHIVAQNNLPKAYDARVERLFARNRWETDPALPVAARNWFDAGEMRFFLRMTCVRRDTRFVPAPDLQNDRPHAAMQSAIVVGPTGETVHCDELGRIKVRFSGMREKDHAHAEGAGASGADADSAWVRVATNWAGPISGSGSHFGALTLPRAGTEVLIAFLGGDPDKPVVIGQLYNTSGRPPHFGTDGLPGNRYLSGMQSREVKGTRVNQLRLDDTPGQINAQLSSDHGRSELNLGWLTQPRTKGTGTARGEGAELTTDQQLALRAGKGMLLSAWQRLGSGGRQLDRSDYLALMEECVELFRSLGEYAASHEGLAVDAAAQDGLKSGIKNWDKSGAAAIGVTAPDGISFATSKAVVTYAATNIDTVAQQHLQLTAGQRMNVNAGKGISLFSHANGLRAIAHHGPLLMQSQFDTTQIDSGKDVKISAKGRVIIQAEELVFVNTGGAYIALKGGAPEIGGPGALTVKTDGHNWNGAASKSADLPKFTDGEFVRTPRVLRGSDGEPVEGVKINVEVDGQRRTVTTNSAGEGEKITSDTVQQLRAFFDPKDI</sequence>
<dbReference type="Pfam" id="PF05954">
    <property type="entry name" value="Phage_GPD"/>
    <property type="match status" value="1"/>
</dbReference>
<dbReference type="NCBIfam" id="TIGR01646">
    <property type="entry name" value="vgr_GE"/>
    <property type="match status" value="1"/>
</dbReference>
<evidence type="ECO:0000256" key="1">
    <source>
        <dbReference type="ARBA" id="ARBA00005558"/>
    </source>
</evidence>
<dbReference type="Pfam" id="PF13296">
    <property type="entry name" value="T6SS_Vgr"/>
    <property type="match status" value="1"/>
</dbReference>
<protein>
    <submittedName>
        <fullName evidence="5">Type VI secretion system secreted protein VgrG</fullName>
    </submittedName>
</protein>
<dbReference type="EMBL" id="VLLB01000004">
    <property type="protein sequence ID" value="TWI65476.1"/>
    <property type="molecule type" value="Genomic_DNA"/>
</dbReference>
<dbReference type="Gene3D" id="3.55.50.10">
    <property type="entry name" value="Baseplate protein-like domains"/>
    <property type="match status" value="1"/>
</dbReference>
<dbReference type="Gene3D" id="2.30.110.50">
    <property type="match status" value="1"/>
</dbReference>
<evidence type="ECO:0000259" key="3">
    <source>
        <dbReference type="Pfam" id="PF10106"/>
    </source>
</evidence>
<dbReference type="InterPro" id="IPR006533">
    <property type="entry name" value="T6SS_Vgr_RhsGE"/>
</dbReference>
<accession>A0A562RAS0</accession>
<dbReference type="RefSeq" id="WP_229474418.1">
    <property type="nucleotide sequence ID" value="NZ_VLLB01000004.1"/>
</dbReference>
<dbReference type="AlphaFoldDB" id="A0A562RAS0"/>
<dbReference type="InterPro" id="IPR037026">
    <property type="entry name" value="Vgr_OB-fold_dom_sf"/>
</dbReference>
<evidence type="ECO:0000313" key="5">
    <source>
        <dbReference type="EMBL" id="TWI65476.1"/>
    </source>
</evidence>
<dbReference type="InterPro" id="IPR028244">
    <property type="entry name" value="T6SS_Rhs_Vgr_dom"/>
</dbReference>
<dbReference type="Pfam" id="PF10106">
    <property type="entry name" value="DUF2345"/>
    <property type="match status" value="1"/>
</dbReference>
<reference evidence="5 6" key="1">
    <citation type="journal article" date="2015" name="Stand. Genomic Sci.">
        <title>Genomic Encyclopedia of Bacterial and Archaeal Type Strains, Phase III: the genomes of soil and plant-associated and newly described type strains.</title>
        <authorList>
            <person name="Whitman W.B."/>
            <person name="Woyke T."/>
            <person name="Klenk H.P."/>
            <person name="Zhou Y."/>
            <person name="Lilburn T.G."/>
            <person name="Beck B.J."/>
            <person name="De Vos P."/>
            <person name="Vandamme P."/>
            <person name="Eisen J.A."/>
            <person name="Garrity G."/>
            <person name="Hugenholtz P."/>
            <person name="Kyrpides N.C."/>
        </authorList>
    </citation>
    <scope>NUCLEOTIDE SEQUENCE [LARGE SCALE GENOMIC DNA]</scope>
    <source>
        <strain evidence="5 6">CGMCC 1.10822</strain>
    </source>
</reference>
<feature type="domain" description="DUF2345" evidence="3">
    <location>
        <begin position="706"/>
        <end position="849"/>
    </location>
</feature>
<evidence type="ECO:0000259" key="4">
    <source>
        <dbReference type="Pfam" id="PF13296"/>
    </source>
</evidence>
<dbReference type="Gene3D" id="2.40.50.230">
    <property type="entry name" value="Gp5 N-terminal domain"/>
    <property type="match status" value="1"/>
</dbReference>
<dbReference type="NCBIfam" id="TIGR03361">
    <property type="entry name" value="VI_Rhs_Vgr"/>
    <property type="match status" value="1"/>
</dbReference>
<proteinExistence type="inferred from homology"/>
<comment type="similarity">
    <text evidence="1">Belongs to the VgrG protein family.</text>
</comment>
<feature type="domain" description="Gp5/Type VI secretion system Vgr protein OB-fold" evidence="2">
    <location>
        <begin position="494"/>
        <end position="549"/>
    </location>
</feature>
<organism evidence="5 6">
    <name type="scientific">Pseudoduganella lurida</name>
    <dbReference type="NCBI Taxonomy" id="1036180"/>
    <lineage>
        <taxon>Bacteria</taxon>
        <taxon>Pseudomonadati</taxon>
        <taxon>Pseudomonadota</taxon>
        <taxon>Betaproteobacteria</taxon>
        <taxon>Burkholderiales</taxon>
        <taxon>Oxalobacteraceae</taxon>
        <taxon>Telluria group</taxon>
        <taxon>Pseudoduganella</taxon>
    </lineage>
</organism>
<dbReference type="InterPro" id="IPR006531">
    <property type="entry name" value="Gp5/Vgr_OB"/>
</dbReference>
<evidence type="ECO:0000313" key="6">
    <source>
        <dbReference type="Proteomes" id="UP000318431"/>
    </source>
</evidence>
<gene>
    <name evidence="5" type="ORF">IP91_02886</name>
</gene>
<dbReference type="Proteomes" id="UP000318431">
    <property type="component" value="Unassembled WGS sequence"/>
</dbReference>
<comment type="caution">
    <text evidence="5">The sequence shown here is derived from an EMBL/GenBank/DDBJ whole genome shotgun (WGS) entry which is preliminary data.</text>
</comment>
<name>A0A562RAS0_9BURK</name>
<dbReference type="Gene3D" id="4.10.220.110">
    <property type="match status" value="1"/>
</dbReference>
<evidence type="ECO:0000259" key="2">
    <source>
        <dbReference type="Pfam" id="PF04717"/>
    </source>
</evidence>